<dbReference type="EnsemblPlants" id="AVESA.00010b.r2.5DG0943520.2">
    <property type="protein sequence ID" value="AVESA.00010b.r2.5DG0943520.2.CDS"/>
    <property type="gene ID" value="AVESA.00010b.r2.5DG0943520"/>
</dbReference>
<proteinExistence type="predicted"/>
<name>A0ACD5YAU5_AVESA</name>
<keyword evidence="2" id="KW-1185">Reference proteome</keyword>
<accession>A0ACD5YAU5</accession>
<evidence type="ECO:0000313" key="1">
    <source>
        <dbReference type="EnsemblPlants" id="AVESA.00010b.r2.5DG0943520.2.CDS"/>
    </source>
</evidence>
<reference evidence="1" key="2">
    <citation type="submission" date="2025-09" db="UniProtKB">
        <authorList>
            <consortium name="EnsemblPlants"/>
        </authorList>
    </citation>
    <scope>IDENTIFICATION</scope>
</reference>
<sequence length="232" mass="26170">MADWREEASHSEVDDDSYTSDMGDGDDHLDLGIYFIWLIHLILALGDICLTDPVPCSPDDQIVEEEGGECTLLEAEDTDEDYQQLLGRVYGILGEKNPGLARRTHTTAMTLPRVLREGTKKTVFANFMDSCQKIRRDPQHVMDYLLSELATSGSLDGQQRLVVKGRFAPRNFERPLRGYIYEYVICNGCKGTDTTLSRENRLLFLRCEQCGSSRSVAPIRAGFIARVTRIRA</sequence>
<reference evidence="1" key="1">
    <citation type="submission" date="2021-05" db="EMBL/GenBank/DDBJ databases">
        <authorList>
            <person name="Scholz U."/>
            <person name="Mascher M."/>
            <person name="Fiebig A."/>
        </authorList>
    </citation>
    <scope>NUCLEOTIDE SEQUENCE [LARGE SCALE GENOMIC DNA]</scope>
</reference>
<organism evidence="1 2">
    <name type="scientific">Avena sativa</name>
    <name type="common">Oat</name>
    <dbReference type="NCBI Taxonomy" id="4498"/>
    <lineage>
        <taxon>Eukaryota</taxon>
        <taxon>Viridiplantae</taxon>
        <taxon>Streptophyta</taxon>
        <taxon>Embryophyta</taxon>
        <taxon>Tracheophyta</taxon>
        <taxon>Spermatophyta</taxon>
        <taxon>Magnoliopsida</taxon>
        <taxon>Liliopsida</taxon>
        <taxon>Poales</taxon>
        <taxon>Poaceae</taxon>
        <taxon>BOP clade</taxon>
        <taxon>Pooideae</taxon>
        <taxon>Poodae</taxon>
        <taxon>Poeae</taxon>
        <taxon>Poeae Chloroplast Group 1 (Aveneae type)</taxon>
        <taxon>Aveninae</taxon>
        <taxon>Avena</taxon>
    </lineage>
</organism>
<dbReference type="Proteomes" id="UP001732700">
    <property type="component" value="Chromosome 5D"/>
</dbReference>
<evidence type="ECO:0000313" key="2">
    <source>
        <dbReference type="Proteomes" id="UP001732700"/>
    </source>
</evidence>
<protein>
    <submittedName>
        <fullName evidence="1">Uncharacterized protein</fullName>
    </submittedName>
</protein>